<organism evidence="6 7">
    <name type="scientific">Paramagnetospirillum kuznetsovii</name>
    <dbReference type="NCBI Taxonomy" id="2053833"/>
    <lineage>
        <taxon>Bacteria</taxon>
        <taxon>Pseudomonadati</taxon>
        <taxon>Pseudomonadota</taxon>
        <taxon>Alphaproteobacteria</taxon>
        <taxon>Rhodospirillales</taxon>
        <taxon>Magnetospirillaceae</taxon>
        <taxon>Paramagnetospirillum</taxon>
    </lineage>
</organism>
<dbReference type="PANTHER" id="PTHR30349">
    <property type="entry name" value="PHAGE INTEGRASE-RELATED"/>
    <property type="match status" value="1"/>
</dbReference>
<evidence type="ECO:0000259" key="5">
    <source>
        <dbReference type="PROSITE" id="PS51898"/>
    </source>
</evidence>
<comment type="caution">
    <text evidence="6">The sequence shown here is derived from an EMBL/GenBank/DDBJ whole genome shotgun (WGS) entry which is preliminary data.</text>
</comment>
<name>A0A364NTH1_9PROT</name>
<comment type="similarity">
    <text evidence="1">Belongs to the 'phage' integrase family.</text>
</comment>
<evidence type="ECO:0000256" key="1">
    <source>
        <dbReference type="ARBA" id="ARBA00008857"/>
    </source>
</evidence>
<reference evidence="6 7" key="1">
    <citation type="submission" date="2017-11" db="EMBL/GenBank/DDBJ databases">
        <title>Draft genome sequence of magnetotactic bacterium Magnetospirillum kuznetsovii LBB-42.</title>
        <authorList>
            <person name="Grouzdev D.S."/>
            <person name="Rysina M.S."/>
            <person name="Baslerov R.V."/>
            <person name="Koziaeva V."/>
        </authorList>
    </citation>
    <scope>NUCLEOTIDE SEQUENCE [LARGE SCALE GENOMIC DNA]</scope>
    <source>
        <strain evidence="6 7">LBB-42</strain>
    </source>
</reference>
<accession>A0A364NTH1</accession>
<dbReference type="GO" id="GO:0006310">
    <property type="term" value="P:DNA recombination"/>
    <property type="evidence" value="ECO:0007669"/>
    <property type="project" value="UniProtKB-KW"/>
</dbReference>
<dbReference type="Gene3D" id="1.10.443.10">
    <property type="entry name" value="Intergrase catalytic core"/>
    <property type="match status" value="1"/>
</dbReference>
<evidence type="ECO:0000256" key="2">
    <source>
        <dbReference type="ARBA" id="ARBA00022908"/>
    </source>
</evidence>
<evidence type="ECO:0000256" key="4">
    <source>
        <dbReference type="ARBA" id="ARBA00023172"/>
    </source>
</evidence>
<dbReference type="Pfam" id="PF00589">
    <property type="entry name" value="Phage_integrase"/>
    <property type="match status" value="1"/>
</dbReference>
<keyword evidence="2" id="KW-0229">DNA integration</keyword>
<dbReference type="EMBL" id="PGTO01000029">
    <property type="protein sequence ID" value="RAU20215.1"/>
    <property type="molecule type" value="Genomic_DNA"/>
</dbReference>
<evidence type="ECO:0000313" key="6">
    <source>
        <dbReference type="EMBL" id="RAU20215.1"/>
    </source>
</evidence>
<evidence type="ECO:0000313" key="7">
    <source>
        <dbReference type="Proteomes" id="UP000251075"/>
    </source>
</evidence>
<keyword evidence="7" id="KW-1185">Reference proteome</keyword>
<feature type="domain" description="Tyr recombinase" evidence="5">
    <location>
        <begin position="4"/>
        <end position="193"/>
    </location>
</feature>
<dbReference type="OrthoDB" id="67979at2"/>
<sequence>MAGKQAKILSPQQFSRLLEAVEKHRHPVRDRAIIYLSAKAGLRACEITGLLWGMVTDADGAIGDALYVENRIAKGKRGREIPMNSELRSALIDLKAASPRSEPHHPIIQSERGNGAMTASSLVHWFDRLYHGLGLDGCSSHSGRRTFVTRAAISAVKVGASLRDVQEMAGHSSLQTTQRYIEGSSDAKKKLVDLI</sequence>
<evidence type="ECO:0000256" key="3">
    <source>
        <dbReference type="ARBA" id="ARBA00023125"/>
    </source>
</evidence>
<dbReference type="InterPro" id="IPR050090">
    <property type="entry name" value="Tyrosine_recombinase_XerCD"/>
</dbReference>
<dbReference type="InterPro" id="IPR011010">
    <property type="entry name" value="DNA_brk_join_enz"/>
</dbReference>
<gene>
    <name evidence="6" type="ORF">CU669_19405</name>
</gene>
<dbReference type="InterPro" id="IPR013762">
    <property type="entry name" value="Integrase-like_cat_sf"/>
</dbReference>
<dbReference type="PROSITE" id="PS51898">
    <property type="entry name" value="TYR_RECOMBINASE"/>
    <property type="match status" value="1"/>
</dbReference>
<protein>
    <submittedName>
        <fullName evidence="6">Site-specific integrase</fullName>
    </submittedName>
</protein>
<dbReference type="RefSeq" id="WP_112147250.1">
    <property type="nucleotide sequence ID" value="NZ_PGTO01000029.1"/>
</dbReference>
<dbReference type="CDD" id="cd00397">
    <property type="entry name" value="DNA_BRE_C"/>
    <property type="match status" value="1"/>
</dbReference>
<dbReference type="PANTHER" id="PTHR30349:SF41">
    <property type="entry name" value="INTEGRASE_RECOMBINASE PROTEIN MJ0367-RELATED"/>
    <property type="match status" value="1"/>
</dbReference>
<dbReference type="Proteomes" id="UP000251075">
    <property type="component" value="Unassembled WGS sequence"/>
</dbReference>
<dbReference type="SUPFAM" id="SSF56349">
    <property type="entry name" value="DNA breaking-rejoining enzymes"/>
    <property type="match status" value="1"/>
</dbReference>
<dbReference type="GO" id="GO:0015074">
    <property type="term" value="P:DNA integration"/>
    <property type="evidence" value="ECO:0007669"/>
    <property type="project" value="UniProtKB-KW"/>
</dbReference>
<dbReference type="AlphaFoldDB" id="A0A364NTH1"/>
<dbReference type="GO" id="GO:0003677">
    <property type="term" value="F:DNA binding"/>
    <property type="evidence" value="ECO:0007669"/>
    <property type="project" value="UniProtKB-KW"/>
</dbReference>
<keyword evidence="3" id="KW-0238">DNA-binding</keyword>
<keyword evidence="4" id="KW-0233">DNA recombination</keyword>
<dbReference type="InterPro" id="IPR002104">
    <property type="entry name" value="Integrase_catalytic"/>
</dbReference>
<proteinExistence type="inferred from homology"/>